<organism evidence="2 3">
    <name type="scientific">Campylobacter suis</name>
    <dbReference type="NCBI Taxonomy" id="2790657"/>
    <lineage>
        <taxon>Bacteria</taxon>
        <taxon>Pseudomonadati</taxon>
        <taxon>Campylobacterota</taxon>
        <taxon>Epsilonproteobacteria</taxon>
        <taxon>Campylobacterales</taxon>
        <taxon>Campylobacteraceae</taxon>
        <taxon>Campylobacter</taxon>
    </lineage>
</organism>
<sequence length="95" mass="10671">MAIALAFKEPKRLARELDEYMQTKAFLLMLFGLCLVLVFGRVFGTGSFWAVILPSSEISVVKNIVQEGIEFLGYTMCLISAIVFNTKNLNFKGKE</sequence>
<gene>
    <name evidence="2" type="ORF">LMG8286_01542</name>
</gene>
<feature type="transmembrane region" description="Helical" evidence="1">
    <location>
        <begin position="25"/>
        <end position="52"/>
    </location>
</feature>
<comment type="caution">
    <text evidence="2">The sequence shown here is derived from an EMBL/GenBank/DDBJ whole genome shotgun (WGS) entry which is preliminary data.</text>
</comment>
<protein>
    <submittedName>
        <fullName evidence="2">Uncharacterized protein</fullName>
    </submittedName>
</protein>
<dbReference type="EMBL" id="CAJHOE010000004">
    <property type="protein sequence ID" value="CAD7288831.1"/>
    <property type="molecule type" value="Genomic_DNA"/>
</dbReference>
<evidence type="ECO:0000313" key="3">
    <source>
        <dbReference type="Proteomes" id="UP000789359"/>
    </source>
</evidence>
<keyword evidence="1" id="KW-1133">Transmembrane helix</keyword>
<feature type="transmembrane region" description="Helical" evidence="1">
    <location>
        <begin position="64"/>
        <end position="84"/>
    </location>
</feature>
<evidence type="ECO:0000256" key="1">
    <source>
        <dbReference type="SAM" id="Phobius"/>
    </source>
</evidence>
<keyword evidence="1" id="KW-0472">Membrane</keyword>
<reference evidence="2 3" key="1">
    <citation type="submission" date="2020-11" db="EMBL/GenBank/DDBJ databases">
        <authorList>
            <person name="Peeters C."/>
        </authorList>
    </citation>
    <scope>NUCLEOTIDE SEQUENCE [LARGE SCALE GENOMIC DNA]</scope>
    <source>
        <strain evidence="2 3">LMG 8286</strain>
    </source>
</reference>
<evidence type="ECO:0000313" key="2">
    <source>
        <dbReference type="EMBL" id="CAD7288831.1"/>
    </source>
</evidence>
<keyword evidence="1" id="KW-0812">Transmembrane</keyword>
<proteinExistence type="predicted"/>
<keyword evidence="3" id="KW-1185">Reference proteome</keyword>
<dbReference type="Proteomes" id="UP000789359">
    <property type="component" value="Unassembled WGS sequence"/>
</dbReference>
<name>A0ABM8Q785_9BACT</name>
<accession>A0ABM8Q785</accession>